<name>A0ABR1C164_NECAM</name>
<feature type="region of interest" description="Disordered" evidence="1">
    <location>
        <begin position="1"/>
        <end position="80"/>
    </location>
</feature>
<protein>
    <submittedName>
        <fullName evidence="2">Uncharacterized protein</fullName>
    </submittedName>
</protein>
<dbReference type="EMBL" id="JAVFWL010000002">
    <property type="protein sequence ID" value="KAK6732279.1"/>
    <property type="molecule type" value="Genomic_DNA"/>
</dbReference>
<reference evidence="2 3" key="1">
    <citation type="submission" date="2023-08" db="EMBL/GenBank/DDBJ databases">
        <title>A Necator americanus chromosomal reference genome.</title>
        <authorList>
            <person name="Ilik V."/>
            <person name="Petrzelkova K.J."/>
            <person name="Pardy F."/>
            <person name="Fuh T."/>
            <person name="Niatou-Singa F.S."/>
            <person name="Gouil Q."/>
            <person name="Baker L."/>
            <person name="Ritchie M.E."/>
            <person name="Jex A.R."/>
            <person name="Gazzola D."/>
            <person name="Li H."/>
            <person name="Toshio Fujiwara R."/>
            <person name="Zhan B."/>
            <person name="Aroian R.V."/>
            <person name="Pafco B."/>
            <person name="Schwarz E.M."/>
        </authorList>
    </citation>
    <scope>NUCLEOTIDE SEQUENCE [LARGE SCALE GENOMIC DNA]</scope>
    <source>
        <strain evidence="2 3">Aroian</strain>
        <tissue evidence="2">Whole animal</tissue>
    </source>
</reference>
<evidence type="ECO:0000313" key="3">
    <source>
        <dbReference type="Proteomes" id="UP001303046"/>
    </source>
</evidence>
<dbReference type="Proteomes" id="UP001303046">
    <property type="component" value="Unassembled WGS sequence"/>
</dbReference>
<feature type="compositionally biased region" description="Low complexity" evidence="1">
    <location>
        <begin position="29"/>
        <end position="40"/>
    </location>
</feature>
<comment type="caution">
    <text evidence="2">The sequence shown here is derived from an EMBL/GenBank/DDBJ whole genome shotgun (WGS) entry which is preliminary data.</text>
</comment>
<sequence length="80" mass="8804">MKMKIKYLYPHVGSSFGSDPSADGQNDVSSSSSSKNGLSSYEYVKTHHRERAASTCEWSGINEVSPGHSSKRDEQSAEDY</sequence>
<accession>A0ABR1C164</accession>
<feature type="compositionally biased region" description="Polar residues" evidence="1">
    <location>
        <begin position="15"/>
        <end position="28"/>
    </location>
</feature>
<keyword evidence="3" id="KW-1185">Reference proteome</keyword>
<proteinExistence type="predicted"/>
<evidence type="ECO:0000256" key="1">
    <source>
        <dbReference type="SAM" id="MobiDB-lite"/>
    </source>
</evidence>
<gene>
    <name evidence="2" type="primary">Necator_chrII.g4374</name>
    <name evidence="2" type="ORF">RB195_016582</name>
</gene>
<feature type="compositionally biased region" description="Basic and acidic residues" evidence="1">
    <location>
        <begin position="70"/>
        <end position="80"/>
    </location>
</feature>
<organism evidence="2 3">
    <name type="scientific">Necator americanus</name>
    <name type="common">Human hookworm</name>
    <dbReference type="NCBI Taxonomy" id="51031"/>
    <lineage>
        <taxon>Eukaryota</taxon>
        <taxon>Metazoa</taxon>
        <taxon>Ecdysozoa</taxon>
        <taxon>Nematoda</taxon>
        <taxon>Chromadorea</taxon>
        <taxon>Rhabditida</taxon>
        <taxon>Rhabditina</taxon>
        <taxon>Rhabditomorpha</taxon>
        <taxon>Strongyloidea</taxon>
        <taxon>Ancylostomatidae</taxon>
        <taxon>Bunostominae</taxon>
        <taxon>Necator</taxon>
    </lineage>
</organism>
<evidence type="ECO:0000313" key="2">
    <source>
        <dbReference type="EMBL" id="KAK6732279.1"/>
    </source>
</evidence>